<dbReference type="Gene3D" id="3.20.20.330">
    <property type="entry name" value="Homocysteine-binding-like domain"/>
    <property type="match status" value="1"/>
</dbReference>
<dbReference type="EMBL" id="LAZR01070151">
    <property type="protein sequence ID" value="KKK44729.1"/>
    <property type="molecule type" value="Genomic_DNA"/>
</dbReference>
<evidence type="ECO:0000256" key="5">
    <source>
        <dbReference type="ARBA" id="ARBA00022723"/>
    </source>
</evidence>
<keyword evidence="5" id="KW-0479">Metal-binding</keyword>
<dbReference type="PANTHER" id="PTHR45833:SF1">
    <property type="entry name" value="METHIONINE SYNTHASE"/>
    <property type="match status" value="1"/>
</dbReference>
<proteinExistence type="inferred from homology"/>
<keyword evidence="4" id="KW-0949">S-adenosyl-L-methionine</keyword>
<organism evidence="8">
    <name type="scientific">marine sediment metagenome</name>
    <dbReference type="NCBI Taxonomy" id="412755"/>
    <lineage>
        <taxon>unclassified sequences</taxon>
        <taxon>metagenomes</taxon>
        <taxon>ecological metagenomes</taxon>
    </lineage>
</organism>
<dbReference type="GO" id="GO:0046872">
    <property type="term" value="F:metal ion binding"/>
    <property type="evidence" value="ECO:0007669"/>
    <property type="project" value="UniProtKB-KW"/>
</dbReference>
<keyword evidence="3" id="KW-0808">Transferase</keyword>
<dbReference type="Pfam" id="PF02574">
    <property type="entry name" value="S-methyl_trans"/>
    <property type="match status" value="1"/>
</dbReference>
<feature type="non-terminal residue" evidence="8">
    <location>
        <position position="121"/>
    </location>
</feature>
<dbReference type="GO" id="GO:0050667">
    <property type="term" value="P:homocysteine metabolic process"/>
    <property type="evidence" value="ECO:0007669"/>
    <property type="project" value="TreeGrafter"/>
</dbReference>
<evidence type="ECO:0000313" key="8">
    <source>
        <dbReference type="EMBL" id="KKK44729.1"/>
    </source>
</evidence>
<evidence type="ECO:0000256" key="3">
    <source>
        <dbReference type="ARBA" id="ARBA00022679"/>
    </source>
</evidence>
<dbReference type="GO" id="GO:0032259">
    <property type="term" value="P:methylation"/>
    <property type="evidence" value="ECO:0007669"/>
    <property type="project" value="UniProtKB-KW"/>
</dbReference>
<dbReference type="InterPro" id="IPR050554">
    <property type="entry name" value="Met_Synthase/Corrinoid"/>
</dbReference>
<dbReference type="GO" id="GO:0005829">
    <property type="term" value="C:cytosol"/>
    <property type="evidence" value="ECO:0007669"/>
    <property type="project" value="TreeGrafter"/>
</dbReference>
<dbReference type="GO" id="GO:0008705">
    <property type="term" value="F:methionine synthase activity"/>
    <property type="evidence" value="ECO:0007669"/>
    <property type="project" value="TreeGrafter"/>
</dbReference>
<keyword evidence="6" id="KW-0170">Cobalt</keyword>
<dbReference type="PANTHER" id="PTHR45833">
    <property type="entry name" value="METHIONINE SYNTHASE"/>
    <property type="match status" value="1"/>
</dbReference>
<dbReference type="SUPFAM" id="SSF82282">
    <property type="entry name" value="Homocysteine S-methyltransferase"/>
    <property type="match status" value="1"/>
</dbReference>
<comment type="similarity">
    <text evidence="1">Belongs to the vitamin-B12 dependent methionine synthase family.</text>
</comment>
<gene>
    <name evidence="8" type="ORF">LCGC14_3166650</name>
</gene>
<evidence type="ECO:0000256" key="6">
    <source>
        <dbReference type="ARBA" id="ARBA00023285"/>
    </source>
</evidence>
<evidence type="ECO:0000259" key="7">
    <source>
        <dbReference type="PROSITE" id="PS50970"/>
    </source>
</evidence>
<keyword evidence="2" id="KW-0489">Methyltransferase</keyword>
<dbReference type="InterPro" id="IPR003726">
    <property type="entry name" value="HCY_dom"/>
</dbReference>
<sequence length="121" mass="13883">MIKDLLQKRILVLDGAMGTMLQRYKFTEEDFRGERFAAWEHPLQGNNDLLSLTQPEAIAEVHRKYFAAGADIVETNTFSGTTIAMADYYMQDLVYELNYESARIAKKVADEFTAKEPNKPR</sequence>
<dbReference type="InterPro" id="IPR036589">
    <property type="entry name" value="HCY_dom_sf"/>
</dbReference>
<name>A0A0F8XRN3_9ZZZZ</name>
<feature type="domain" description="Hcy-binding" evidence="7">
    <location>
        <begin position="1"/>
        <end position="121"/>
    </location>
</feature>
<accession>A0A0F8XRN3</accession>
<comment type="caution">
    <text evidence="8">The sequence shown here is derived from an EMBL/GenBank/DDBJ whole genome shotgun (WGS) entry which is preliminary data.</text>
</comment>
<evidence type="ECO:0000256" key="1">
    <source>
        <dbReference type="ARBA" id="ARBA00010398"/>
    </source>
</evidence>
<dbReference type="AlphaFoldDB" id="A0A0F8XRN3"/>
<evidence type="ECO:0000256" key="2">
    <source>
        <dbReference type="ARBA" id="ARBA00022603"/>
    </source>
</evidence>
<dbReference type="PROSITE" id="PS50970">
    <property type="entry name" value="HCY"/>
    <property type="match status" value="1"/>
</dbReference>
<reference evidence="8" key="1">
    <citation type="journal article" date="2015" name="Nature">
        <title>Complex archaea that bridge the gap between prokaryotes and eukaryotes.</title>
        <authorList>
            <person name="Spang A."/>
            <person name="Saw J.H."/>
            <person name="Jorgensen S.L."/>
            <person name="Zaremba-Niedzwiedzka K."/>
            <person name="Martijn J."/>
            <person name="Lind A.E."/>
            <person name="van Eijk R."/>
            <person name="Schleper C."/>
            <person name="Guy L."/>
            <person name="Ettema T.J."/>
        </authorList>
    </citation>
    <scope>NUCLEOTIDE SEQUENCE</scope>
</reference>
<dbReference type="GO" id="GO:0046653">
    <property type="term" value="P:tetrahydrofolate metabolic process"/>
    <property type="evidence" value="ECO:0007669"/>
    <property type="project" value="TreeGrafter"/>
</dbReference>
<protein>
    <recommendedName>
        <fullName evidence="7">Hcy-binding domain-containing protein</fullName>
    </recommendedName>
</protein>
<evidence type="ECO:0000256" key="4">
    <source>
        <dbReference type="ARBA" id="ARBA00022691"/>
    </source>
</evidence>